<organism evidence="2 3">
    <name type="scientific">Candidatus Coxiella mudrowiae</name>
    <dbReference type="NCBI Taxonomy" id="2054173"/>
    <lineage>
        <taxon>Bacteria</taxon>
        <taxon>Pseudomonadati</taxon>
        <taxon>Pseudomonadota</taxon>
        <taxon>Gammaproteobacteria</taxon>
        <taxon>Legionellales</taxon>
        <taxon>Coxiellaceae</taxon>
        <taxon>Coxiella</taxon>
    </lineage>
</organism>
<dbReference type="InterPro" id="IPR007456">
    <property type="entry name" value="Smg"/>
</dbReference>
<accession>A0ABM5UVQ6</accession>
<comment type="similarity">
    <text evidence="1">Belongs to the Smg family.</text>
</comment>
<evidence type="ECO:0000313" key="2">
    <source>
        <dbReference type="EMBL" id="AKQ34008.1"/>
    </source>
</evidence>
<dbReference type="Proteomes" id="UP000063965">
    <property type="component" value="Chromosome"/>
</dbReference>
<proteinExistence type="inferred from homology"/>
<dbReference type="HAMAP" id="MF_00598">
    <property type="entry name" value="Smg"/>
    <property type="match status" value="1"/>
</dbReference>
<protein>
    <recommendedName>
        <fullName evidence="1">Protein Smg homolog</fullName>
    </recommendedName>
</protein>
<dbReference type="RefSeq" id="WP_048875689.1">
    <property type="nucleotide sequence ID" value="NZ_CP011126.1"/>
</dbReference>
<keyword evidence="3" id="KW-1185">Reference proteome</keyword>
<sequence>MKDESVLTVLMYLFKNHMQENYTLDVREKKLLLRLEELGFHRAVIDQAFRWLNNLSQGVHEPMQLPNKDSIRIFSDYECELFDSDCRRFLITLEQQSILNPHTRELVINQAIELASEGIDVSLLKWVTLMVLFNQPDEKKSLASMELLVLDDTLGGIH</sequence>
<evidence type="ECO:0000256" key="1">
    <source>
        <dbReference type="HAMAP-Rule" id="MF_00598"/>
    </source>
</evidence>
<dbReference type="PANTHER" id="PTHR38692">
    <property type="entry name" value="PROTEIN SMG"/>
    <property type="match status" value="1"/>
</dbReference>
<dbReference type="PANTHER" id="PTHR38692:SF1">
    <property type="entry name" value="PROTEIN SMG"/>
    <property type="match status" value="1"/>
</dbReference>
<evidence type="ECO:0000313" key="3">
    <source>
        <dbReference type="Proteomes" id="UP000063965"/>
    </source>
</evidence>
<dbReference type="Pfam" id="PF04361">
    <property type="entry name" value="DUF494"/>
    <property type="match status" value="1"/>
</dbReference>
<dbReference type="EMBL" id="CP011126">
    <property type="protein sequence ID" value="AKQ34008.1"/>
    <property type="molecule type" value="Genomic_DNA"/>
</dbReference>
<reference evidence="2 3" key="1">
    <citation type="journal article" date="2015" name="Genome Biol. Evol.">
        <title>Distinctive Genome Reduction Rates Revealed by Genomic Analyses of Two Coxiella-Like Endosymbionts in Ticks.</title>
        <authorList>
            <person name="Gottlieb Y."/>
            <person name="Lalzar I."/>
            <person name="Klasson L."/>
        </authorList>
    </citation>
    <scope>NUCLEOTIDE SEQUENCE [LARGE SCALE GENOMIC DNA]</scope>
    <source>
        <strain evidence="2 3">CRt</strain>
    </source>
</reference>
<gene>
    <name evidence="1 2" type="primary">smg</name>
    <name evidence="2" type="ORF">CleRT_15290</name>
</gene>
<name>A0ABM5UVQ6_9COXI</name>